<reference evidence="1" key="2">
    <citation type="submission" date="2018-03" db="EMBL/GenBank/DDBJ databases">
        <title>The Triticum urartu genome reveals the dynamic nature of wheat genome evolution.</title>
        <authorList>
            <person name="Ling H."/>
            <person name="Ma B."/>
            <person name="Shi X."/>
            <person name="Liu H."/>
            <person name="Dong L."/>
            <person name="Sun H."/>
            <person name="Cao Y."/>
            <person name="Gao Q."/>
            <person name="Zheng S."/>
            <person name="Li Y."/>
            <person name="Yu Y."/>
            <person name="Du H."/>
            <person name="Qi M."/>
            <person name="Li Y."/>
            <person name="Yu H."/>
            <person name="Cui Y."/>
            <person name="Wang N."/>
            <person name="Chen C."/>
            <person name="Wu H."/>
            <person name="Zhao Y."/>
            <person name="Zhang J."/>
            <person name="Li Y."/>
            <person name="Zhou W."/>
            <person name="Zhang B."/>
            <person name="Hu W."/>
            <person name="Eijk M."/>
            <person name="Tang J."/>
            <person name="Witsenboer H."/>
            <person name="Zhao S."/>
            <person name="Li Z."/>
            <person name="Zhang A."/>
            <person name="Wang D."/>
            <person name="Liang C."/>
        </authorList>
    </citation>
    <scope>NUCLEOTIDE SEQUENCE [LARGE SCALE GENOMIC DNA]</scope>
    <source>
        <strain evidence="1">cv. G1812</strain>
    </source>
</reference>
<keyword evidence="2" id="KW-1185">Reference proteome</keyword>
<protein>
    <submittedName>
        <fullName evidence="1">Uncharacterized protein</fullName>
    </submittedName>
</protein>
<reference evidence="1" key="3">
    <citation type="submission" date="2022-06" db="UniProtKB">
        <authorList>
            <consortium name="EnsemblPlants"/>
        </authorList>
    </citation>
    <scope>IDENTIFICATION</scope>
</reference>
<dbReference type="Gramene" id="TuG1812G0300001789.01.T01">
    <property type="protein sequence ID" value="TuG1812G0300001789.01.T01"/>
    <property type="gene ID" value="TuG1812G0300001789.01"/>
</dbReference>
<organism evidence="1 2">
    <name type="scientific">Triticum urartu</name>
    <name type="common">Red wild einkorn</name>
    <name type="synonym">Crithodium urartu</name>
    <dbReference type="NCBI Taxonomy" id="4572"/>
    <lineage>
        <taxon>Eukaryota</taxon>
        <taxon>Viridiplantae</taxon>
        <taxon>Streptophyta</taxon>
        <taxon>Embryophyta</taxon>
        <taxon>Tracheophyta</taxon>
        <taxon>Spermatophyta</taxon>
        <taxon>Magnoliopsida</taxon>
        <taxon>Liliopsida</taxon>
        <taxon>Poales</taxon>
        <taxon>Poaceae</taxon>
        <taxon>BOP clade</taxon>
        <taxon>Pooideae</taxon>
        <taxon>Triticodae</taxon>
        <taxon>Triticeae</taxon>
        <taxon>Triticinae</taxon>
        <taxon>Triticum</taxon>
    </lineage>
</organism>
<accession>A0A8R7TTC5</accession>
<name>A0A8R7TTC5_TRIUA</name>
<proteinExistence type="predicted"/>
<dbReference type="EnsemblPlants" id="TuG1812G0300001789.01.T01">
    <property type="protein sequence ID" value="TuG1812G0300001789.01.T01"/>
    <property type="gene ID" value="TuG1812G0300001789.01"/>
</dbReference>
<evidence type="ECO:0000313" key="1">
    <source>
        <dbReference type="EnsemblPlants" id="TuG1812G0300001789.01.T01"/>
    </source>
</evidence>
<reference evidence="2" key="1">
    <citation type="journal article" date="2013" name="Nature">
        <title>Draft genome of the wheat A-genome progenitor Triticum urartu.</title>
        <authorList>
            <person name="Ling H.Q."/>
            <person name="Zhao S."/>
            <person name="Liu D."/>
            <person name="Wang J."/>
            <person name="Sun H."/>
            <person name="Zhang C."/>
            <person name="Fan H."/>
            <person name="Li D."/>
            <person name="Dong L."/>
            <person name="Tao Y."/>
            <person name="Gao C."/>
            <person name="Wu H."/>
            <person name="Li Y."/>
            <person name="Cui Y."/>
            <person name="Guo X."/>
            <person name="Zheng S."/>
            <person name="Wang B."/>
            <person name="Yu K."/>
            <person name="Liang Q."/>
            <person name="Yang W."/>
            <person name="Lou X."/>
            <person name="Chen J."/>
            <person name="Feng M."/>
            <person name="Jian J."/>
            <person name="Zhang X."/>
            <person name="Luo G."/>
            <person name="Jiang Y."/>
            <person name="Liu J."/>
            <person name="Wang Z."/>
            <person name="Sha Y."/>
            <person name="Zhang B."/>
            <person name="Wu H."/>
            <person name="Tang D."/>
            <person name="Shen Q."/>
            <person name="Xue P."/>
            <person name="Zou S."/>
            <person name="Wang X."/>
            <person name="Liu X."/>
            <person name="Wang F."/>
            <person name="Yang Y."/>
            <person name="An X."/>
            <person name="Dong Z."/>
            <person name="Zhang K."/>
            <person name="Zhang X."/>
            <person name="Luo M.C."/>
            <person name="Dvorak J."/>
            <person name="Tong Y."/>
            <person name="Wang J."/>
            <person name="Yang H."/>
            <person name="Li Z."/>
            <person name="Wang D."/>
            <person name="Zhang A."/>
            <person name="Wang J."/>
        </authorList>
    </citation>
    <scope>NUCLEOTIDE SEQUENCE</scope>
    <source>
        <strain evidence="2">cv. G1812</strain>
    </source>
</reference>
<dbReference type="AlphaFoldDB" id="A0A8R7TTC5"/>
<evidence type="ECO:0000313" key="2">
    <source>
        <dbReference type="Proteomes" id="UP000015106"/>
    </source>
</evidence>
<dbReference type="Proteomes" id="UP000015106">
    <property type="component" value="Chromosome 3"/>
</dbReference>
<sequence length="50" mass="5431">SSSSLSSVASPARYHWHLQTSKCANGMVLVWCQVEEVDVLGTFVVEVGVH</sequence>